<dbReference type="PANTHER" id="PTHR22847">
    <property type="entry name" value="WD40 REPEAT PROTEIN"/>
    <property type="match status" value="1"/>
</dbReference>
<dbReference type="EMBL" id="CP124543">
    <property type="protein sequence ID" value="WGV25777.1"/>
    <property type="molecule type" value="Genomic_DNA"/>
</dbReference>
<name>A0AAJ6NSH3_9CYAN</name>
<keyword evidence="2" id="KW-0677">Repeat</keyword>
<feature type="repeat" description="WD" evidence="3">
    <location>
        <begin position="1591"/>
        <end position="1622"/>
    </location>
</feature>
<dbReference type="PANTHER" id="PTHR22847:SF637">
    <property type="entry name" value="WD REPEAT DOMAIN 5B"/>
    <property type="match status" value="1"/>
</dbReference>
<dbReference type="InterPro" id="IPR001680">
    <property type="entry name" value="WD40_rpt"/>
</dbReference>
<keyword evidence="4" id="KW-0175">Coiled coil</keyword>
<dbReference type="Gene3D" id="3.40.50.300">
    <property type="entry name" value="P-loop containing nucleotide triphosphate hydrolases"/>
    <property type="match status" value="1"/>
</dbReference>
<feature type="domain" description="Novel STAND NTPase 1" evidence="5">
    <location>
        <begin position="552"/>
        <end position="903"/>
    </location>
</feature>
<accession>A0AAJ6NSH3</accession>
<evidence type="ECO:0000313" key="7">
    <source>
        <dbReference type="Proteomes" id="UP001223520"/>
    </source>
</evidence>
<dbReference type="InterPro" id="IPR036322">
    <property type="entry name" value="WD40_repeat_dom_sf"/>
</dbReference>
<evidence type="ECO:0000256" key="3">
    <source>
        <dbReference type="PROSITE-ProRule" id="PRU00221"/>
    </source>
</evidence>
<keyword evidence="7" id="KW-1185">Reference proteome</keyword>
<dbReference type="InterPro" id="IPR020472">
    <property type="entry name" value="WD40_PAC1"/>
</dbReference>
<dbReference type="SUPFAM" id="SSF50978">
    <property type="entry name" value="WD40 repeat-like"/>
    <property type="match status" value="3"/>
</dbReference>
<feature type="repeat" description="WD" evidence="3">
    <location>
        <begin position="1180"/>
        <end position="1212"/>
    </location>
</feature>
<dbReference type="InterPro" id="IPR027417">
    <property type="entry name" value="P-loop_NTPase"/>
</dbReference>
<evidence type="ECO:0000313" key="6">
    <source>
        <dbReference type="EMBL" id="WGV25777.1"/>
    </source>
</evidence>
<evidence type="ECO:0000256" key="2">
    <source>
        <dbReference type="ARBA" id="ARBA00022737"/>
    </source>
</evidence>
<dbReference type="PRINTS" id="PR00320">
    <property type="entry name" value="GPROTEINBRPT"/>
</dbReference>
<feature type="repeat" description="WD" evidence="3">
    <location>
        <begin position="1386"/>
        <end position="1418"/>
    </location>
</feature>
<dbReference type="SUPFAM" id="SSF52540">
    <property type="entry name" value="P-loop containing nucleoside triphosphate hydrolases"/>
    <property type="match status" value="1"/>
</dbReference>
<dbReference type="SMART" id="SM00320">
    <property type="entry name" value="WD40"/>
    <property type="match status" value="14"/>
</dbReference>
<protein>
    <recommendedName>
        <fullName evidence="5">Novel STAND NTPase 1 domain-containing protein</fullName>
    </recommendedName>
</protein>
<dbReference type="Pfam" id="PF00400">
    <property type="entry name" value="WD40"/>
    <property type="match status" value="14"/>
</dbReference>
<dbReference type="Pfam" id="PF20703">
    <property type="entry name" value="nSTAND1"/>
    <property type="match status" value="1"/>
</dbReference>
<feature type="repeat" description="WD" evidence="3">
    <location>
        <begin position="1098"/>
        <end position="1129"/>
    </location>
</feature>
<dbReference type="InterPro" id="IPR049052">
    <property type="entry name" value="nSTAND1"/>
</dbReference>
<feature type="repeat" description="WD" evidence="3">
    <location>
        <begin position="1139"/>
        <end position="1171"/>
    </location>
</feature>
<evidence type="ECO:0000256" key="4">
    <source>
        <dbReference type="SAM" id="Coils"/>
    </source>
</evidence>
<feature type="repeat" description="WD" evidence="3">
    <location>
        <begin position="1303"/>
        <end position="1334"/>
    </location>
</feature>
<dbReference type="Gene3D" id="1.25.40.10">
    <property type="entry name" value="Tetratricopeptide repeat domain"/>
    <property type="match status" value="1"/>
</dbReference>
<feature type="repeat" description="WD" evidence="3">
    <location>
        <begin position="1427"/>
        <end position="1459"/>
    </location>
</feature>
<feature type="repeat" description="WD" evidence="3">
    <location>
        <begin position="1631"/>
        <end position="1659"/>
    </location>
</feature>
<proteinExistence type="predicted"/>
<dbReference type="Proteomes" id="UP001223520">
    <property type="component" value="Chromosome"/>
</dbReference>
<feature type="repeat" description="WD" evidence="3">
    <location>
        <begin position="1221"/>
        <end position="1252"/>
    </location>
</feature>
<dbReference type="KEGG" id="hbq:QI031_29345"/>
<evidence type="ECO:0000259" key="5">
    <source>
        <dbReference type="Pfam" id="PF20703"/>
    </source>
</evidence>
<reference evidence="6 7" key="1">
    <citation type="journal article" date="2023" name="Limnol Oceanogr Lett">
        <title>Environmental adaptations by the intertidal Antarctic cyanobacterium Halotia branconii CENA392 as revealed using long-read genome sequencing.</title>
        <authorList>
            <person name="Dextro R.B."/>
            <person name="Delbaje E."/>
            <person name="Freitas P.N.N."/>
            <person name="Geraldes V."/>
            <person name="Pinto E."/>
            <person name="Long P.F."/>
            <person name="Fiore M.F."/>
        </authorList>
    </citation>
    <scope>NUCLEOTIDE SEQUENCE [LARGE SCALE GENOMIC DNA]</scope>
    <source>
        <strain evidence="6 7">CENA392</strain>
    </source>
</reference>
<feature type="repeat" description="WD" evidence="3">
    <location>
        <begin position="1262"/>
        <end position="1294"/>
    </location>
</feature>
<gene>
    <name evidence="6" type="ORF">QI031_29345</name>
</gene>
<feature type="coiled-coil region" evidence="4">
    <location>
        <begin position="918"/>
        <end position="997"/>
    </location>
</feature>
<dbReference type="CDD" id="cd00200">
    <property type="entry name" value="WD40"/>
    <property type="match status" value="2"/>
</dbReference>
<evidence type="ECO:0000256" key="1">
    <source>
        <dbReference type="ARBA" id="ARBA00022574"/>
    </source>
</evidence>
<sequence length="1701" mass="191240">MVERHPQANITAANEKALRSLGRAISLSSGQFSVVLVCCNYRVLQEQILQQLTERFLGTHYIQKVVLPHNARSLYTSIHLQRITEDRPTSALMVLGLELVDEIDDLLSSINQIRDEFRKRHPFPMILWVNDQVLQKVVRLAPDFASWAATPIRFEMTTPQLLQFLQQETDSLFAKVLPTDVVKNSKNQIGDNYSTLEQVWEHSDELQFAIGELHDRGVTLEPELHASLKFVFGLDNYVSDRINIALNHFRQSLQIWQRLAQQNELENYSPRLADSWSAELEIVSNYTSPSLRQGVLLFYVGLCYCRLAEQNRPENRRHWQAAKSYFQQCLSILKVAQRPDIAAEFIGQLAEVLQHLEQWSELQIVAEQSLELHQTYGSQIQLACDYGFLAQVAVQESRWVQASILAHVSLLKLEEAHKHSDPHHCLFPLLLAQVYYLILAKAQQNLGEQEVARTYLEKATQELPKALENSTHQYDAHRYIRLLRTLRSLYFAAGRYLEAYYIRQKRRSVEQQYGFRAFIGAGRLQPQRQVTNPALMSPSGSSSIALEIAASGRERDINNLIGRISRADQKLTVIHGPSGVGKSSTVTAGLVPALQNRAVGDQIAVPVVLQVYTDWVQALGKSLSESMFHLQEETVIETEDLPDPTKLVNITEIIQQLQENANKHLITVLIFDQFEEFFFGYSDRQQKQEFDQFISQCLNISFVKVILTLREDYLHRLLEFKHLSALEAINNNILDKNIRYQLNNFSSEYAKAVISKLTGRSQFNLEHALIDALVEDLSTELGEVRPIELQVVGAQLQDERITTLEQYQQYRPNKLIERYIKELIKDCGPENERAALLVLYFLTDESNQRPFKTRAELTAELAEIEDAEKLELVLDILVSSGLVVLFPDMPERYQLIHDYLVDLIRYLQQQESSLQAQLNQLRYKVDQSQLEIERLKNELSENKQQAKLINIHPQQGLDLVAELRELRKREELSQLEIEQLRAELKEKELTAQLAESQKQQRLSEARLNRTLKIALTASFLAILGLSVSIVTAVDSEIKTLSVSSEALFASQKGLDALKEGLKAGKKLQSAVWVDVSTREKVKTALYQAVSGAREYNRLEGHISGVNSVTFSSDRSLIASASADNTIKLWRFDGNLLKTLSGHDDVVNSVTFSPNGELIASASQDKTVKLWNRDGELITTLIGHEDVINSVIFSPDNQFIASASTDKTVKLWSRDGKLLHTFKGHNLAVLSVAWSPDGQIIASAGADNSIKLWHRDGQLLKTWEGHEDAIKSITWSPNSQIIATASLDKTIKLWNTQGQLLKTLSGHSAGVTSVSFSPDGNTIASASTDETIKLWTSQGVLLGTLKGHNNWVNSVSFSPDNRTLASASRDKTIKLWHWDDVLLRTPKANNDDWITSISFSPSDRILAAASQDKTIKLLNRDGKLLNTLKGHQGQVWGVSFSHDGQTIASASRDKTVKLWSRDGKLLKTLQGHQDAVLGVAWTPDGQEIASASKDKTVKLWSRDGKLLKTLQGHQDAVNWVSFSPDGKLLASASDDKTVKLWNQEGKLLHTLNSHSRRVNGVAWSPDSQELASASIDSTVKLWSRDGRFLSNLVGDGDNFISVSFSPDGKTLAASSDNKIRLWNREGTLLIALKGDKEELTSVSFSPDSKTLAAGSGNGTVIFRELADIRLENLIARGCNLLQDYLQTNPKVTRGDRALCFGR</sequence>
<feature type="repeat" description="WD" evidence="3">
    <location>
        <begin position="1509"/>
        <end position="1541"/>
    </location>
</feature>
<feature type="repeat" description="WD" evidence="3">
    <location>
        <begin position="1550"/>
        <end position="1582"/>
    </location>
</feature>
<dbReference type="Gene3D" id="2.130.10.10">
    <property type="entry name" value="YVTN repeat-like/Quinoprotein amine dehydrogenase"/>
    <property type="match status" value="5"/>
</dbReference>
<feature type="repeat" description="WD" evidence="3">
    <location>
        <begin position="1344"/>
        <end position="1375"/>
    </location>
</feature>
<feature type="repeat" description="WD" evidence="3">
    <location>
        <begin position="1468"/>
        <end position="1500"/>
    </location>
</feature>
<dbReference type="InterPro" id="IPR015943">
    <property type="entry name" value="WD40/YVTN_repeat-like_dom_sf"/>
</dbReference>
<dbReference type="RefSeq" id="WP_281483064.1">
    <property type="nucleotide sequence ID" value="NZ_CP124543.1"/>
</dbReference>
<keyword evidence="1 3" id="KW-0853">WD repeat</keyword>
<dbReference type="InterPro" id="IPR011990">
    <property type="entry name" value="TPR-like_helical_dom_sf"/>
</dbReference>
<dbReference type="SUPFAM" id="SSF48452">
    <property type="entry name" value="TPR-like"/>
    <property type="match status" value="1"/>
</dbReference>
<dbReference type="PROSITE" id="PS50294">
    <property type="entry name" value="WD_REPEATS_REGION"/>
    <property type="match status" value="11"/>
</dbReference>
<dbReference type="PROSITE" id="PS50082">
    <property type="entry name" value="WD_REPEATS_2"/>
    <property type="match status" value="14"/>
</dbReference>
<organism evidence="6 7">
    <name type="scientific">Halotia branconii CENA392</name>
    <dbReference type="NCBI Taxonomy" id="1539056"/>
    <lineage>
        <taxon>Bacteria</taxon>
        <taxon>Bacillati</taxon>
        <taxon>Cyanobacteriota</taxon>
        <taxon>Cyanophyceae</taxon>
        <taxon>Nostocales</taxon>
        <taxon>Nodulariaceae</taxon>
        <taxon>Halotia</taxon>
    </lineage>
</organism>